<dbReference type="Proteomes" id="UP001549799">
    <property type="component" value="Unassembled WGS sequence"/>
</dbReference>
<feature type="signal peptide" evidence="2">
    <location>
        <begin position="1"/>
        <end position="21"/>
    </location>
</feature>
<feature type="region of interest" description="Disordered" evidence="1">
    <location>
        <begin position="114"/>
        <end position="135"/>
    </location>
</feature>
<proteinExistence type="predicted"/>
<reference evidence="3 4" key="1">
    <citation type="submission" date="2024-07" db="EMBL/GenBank/DDBJ databases">
        <title>The genome sequence of type strain Sediminicola arcticus GDMCC 1.2805.</title>
        <authorList>
            <person name="Liu Y."/>
        </authorList>
    </citation>
    <scope>NUCLEOTIDE SEQUENCE [LARGE SCALE GENOMIC DNA]</scope>
    <source>
        <strain evidence="3 4">GDMCC 1.2805</strain>
    </source>
</reference>
<evidence type="ECO:0000313" key="3">
    <source>
        <dbReference type="EMBL" id="MET6989124.1"/>
    </source>
</evidence>
<dbReference type="RefSeq" id="WP_354613493.1">
    <property type="nucleotide sequence ID" value="NZ_JBEXAE010000001.1"/>
</dbReference>
<keyword evidence="2" id="KW-0732">Signal</keyword>
<feature type="chain" id="PRO_5045060179" evidence="2">
    <location>
        <begin position="22"/>
        <end position="159"/>
    </location>
</feature>
<name>A0ABV2SPN7_9FLAO</name>
<protein>
    <submittedName>
        <fullName evidence="3">Uncharacterized protein</fullName>
    </submittedName>
</protein>
<evidence type="ECO:0000256" key="2">
    <source>
        <dbReference type="SAM" id="SignalP"/>
    </source>
</evidence>
<comment type="caution">
    <text evidence="3">The sequence shown here is derived from an EMBL/GenBank/DDBJ whole genome shotgun (WGS) entry which is preliminary data.</text>
</comment>
<sequence>MKTTKNIVLLFLFSFFGYVQAQEPTVIITLTVDTAALGDERDAPGGCTFTVTPANKVIVNDPNDPKSFTILVEETDVIEWQGITTTGDDVKIKKISFIGGTEIFGSNNIYGRNENGKEKVKAKPNKKTPPGQDYEYSIRFKPDGFSNYDLDPKIRVGIQ</sequence>
<keyword evidence="4" id="KW-1185">Reference proteome</keyword>
<gene>
    <name evidence="3" type="ORF">ABXZ36_00520</name>
</gene>
<accession>A0ABV2SPN7</accession>
<evidence type="ECO:0000256" key="1">
    <source>
        <dbReference type="SAM" id="MobiDB-lite"/>
    </source>
</evidence>
<organism evidence="3 4">
    <name type="scientific">Sediminicola arcticus</name>
    <dbReference type="NCBI Taxonomy" id="1574308"/>
    <lineage>
        <taxon>Bacteria</taxon>
        <taxon>Pseudomonadati</taxon>
        <taxon>Bacteroidota</taxon>
        <taxon>Flavobacteriia</taxon>
        <taxon>Flavobacteriales</taxon>
        <taxon>Flavobacteriaceae</taxon>
        <taxon>Sediminicola</taxon>
    </lineage>
</organism>
<dbReference type="EMBL" id="JBEXAE010000001">
    <property type="protein sequence ID" value="MET6989124.1"/>
    <property type="molecule type" value="Genomic_DNA"/>
</dbReference>
<evidence type="ECO:0000313" key="4">
    <source>
        <dbReference type="Proteomes" id="UP001549799"/>
    </source>
</evidence>